<evidence type="ECO:0000313" key="2">
    <source>
        <dbReference type="Proteomes" id="UP000261905"/>
    </source>
</evidence>
<evidence type="ECO:0000313" key="1">
    <source>
        <dbReference type="EMBL" id="REK71877.1"/>
    </source>
</evidence>
<dbReference type="RefSeq" id="WP_116048187.1">
    <property type="nucleotide sequence ID" value="NZ_QUBQ01000004.1"/>
</dbReference>
<accession>A0A371P7F8</accession>
<organism evidence="1 2">
    <name type="scientific">Paenibacillus paeoniae</name>
    <dbReference type="NCBI Taxonomy" id="2292705"/>
    <lineage>
        <taxon>Bacteria</taxon>
        <taxon>Bacillati</taxon>
        <taxon>Bacillota</taxon>
        <taxon>Bacilli</taxon>
        <taxon>Bacillales</taxon>
        <taxon>Paenibacillaceae</taxon>
        <taxon>Paenibacillus</taxon>
    </lineage>
</organism>
<proteinExistence type="predicted"/>
<gene>
    <name evidence="1" type="ORF">DX130_19405</name>
</gene>
<sequence>MKVKDARKAAAEWVQAHAAPEEWFRGAYFSGSTIDMPDDAELPTSSDVDIVVVTAEDEPPVKPGKLVFQDALIEVTLLSLNQLDSAEEVLASYHLAGSFRRDTILADPTGRLRNLQAEVGPRFNEIAWVQQRCENARNRIVSGLSSLDVNAPLHDRLTAWLFPTGVATHVLLVAALRNPTIRLRYAAAREVLHEYRLQEVYPQLLQLLGCSHLSASQVEHHLNELARTFDAAAKAVRTPFFFRTDISDLSRPIAIDGSRDLIRSGQHHEAIFWIAATFARCHQIFAADAPHLQQTYLPALLALTDDLGVTDSSAMAKRAEAVLQFMPELWETAERILRFNPTIQQKA</sequence>
<dbReference type="EMBL" id="QUBQ01000004">
    <property type="protein sequence ID" value="REK71877.1"/>
    <property type="molecule type" value="Genomic_DNA"/>
</dbReference>
<keyword evidence="2" id="KW-1185">Reference proteome</keyword>
<name>A0A371P7F8_9BACL</name>
<comment type="caution">
    <text evidence="1">The sequence shown here is derived from an EMBL/GenBank/DDBJ whole genome shotgun (WGS) entry which is preliminary data.</text>
</comment>
<reference evidence="1 2" key="1">
    <citation type="submission" date="2018-08" db="EMBL/GenBank/DDBJ databases">
        <title>Paenibacillus sp. M4BSY-1, whole genome shotgun sequence.</title>
        <authorList>
            <person name="Tuo L."/>
        </authorList>
    </citation>
    <scope>NUCLEOTIDE SEQUENCE [LARGE SCALE GENOMIC DNA]</scope>
    <source>
        <strain evidence="1 2">M4BSY-1</strain>
    </source>
</reference>
<dbReference type="AlphaFoldDB" id="A0A371P7F8"/>
<dbReference type="OrthoDB" id="3659232at2"/>
<dbReference type="Proteomes" id="UP000261905">
    <property type="component" value="Unassembled WGS sequence"/>
</dbReference>
<protein>
    <submittedName>
        <fullName evidence="1">Uncharacterized protein</fullName>
    </submittedName>
</protein>